<evidence type="ECO:0000313" key="2">
    <source>
        <dbReference type="Proteomes" id="UP000076722"/>
    </source>
</evidence>
<evidence type="ECO:0000313" key="1">
    <source>
        <dbReference type="EMBL" id="KZS94734.1"/>
    </source>
</evidence>
<dbReference type="AlphaFoldDB" id="A0A164W4P8"/>
<evidence type="ECO:0008006" key="3">
    <source>
        <dbReference type="Google" id="ProtNLM"/>
    </source>
</evidence>
<dbReference type="GO" id="GO:0005737">
    <property type="term" value="C:cytoplasm"/>
    <property type="evidence" value="ECO:0007669"/>
    <property type="project" value="TreeGrafter"/>
</dbReference>
<protein>
    <recommendedName>
        <fullName evidence="3">Nicotinamide N-methyltransferase</fullName>
    </recommendedName>
</protein>
<dbReference type="InterPro" id="IPR029063">
    <property type="entry name" value="SAM-dependent_MTases_sf"/>
</dbReference>
<name>A0A164W4P8_9AGAM</name>
<keyword evidence="2" id="KW-1185">Reference proteome</keyword>
<gene>
    <name evidence="1" type="ORF">SISNIDRAFT_452834</name>
</gene>
<organism evidence="1 2">
    <name type="scientific">Sistotremastrum niveocremeum HHB9708</name>
    <dbReference type="NCBI Taxonomy" id="1314777"/>
    <lineage>
        <taxon>Eukaryota</taxon>
        <taxon>Fungi</taxon>
        <taxon>Dikarya</taxon>
        <taxon>Basidiomycota</taxon>
        <taxon>Agaricomycotina</taxon>
        <taxon>Agaricomycetes</taxon>
        <taxon>Sistotremastrales</taxon>
        <taxon>Sistotremastraceae</taxon>
        <taxon>Sertulicium</taxon>
        <taxon>Sertulicium niveocremeum</taxon>
    </lineage>
</organism>
<dbReference type="OrthoDB" id="407325at2759"/>
<dbReference type="Gene3D" id="3.40.50.150">
    <property type="entry name" value="Vaccinia Virus protein VP39"/>
    <property type="match status" value="1"/>
</dbReference>
<sequence length="262" mass="29261">MEDQAVQQEPEDVLSDSLYTLYDYVPVARSSAGATFTYTTPDDQATITLATPDPHHSNWNLHASSIWVAALWIADHIAELLGDFDVSCHKNVIELGSGAGLPGILVAHKFRNWSITLTDYPDPNILKSLEESIQTNQVSANARVVGYDWNLPRHGDFDLILAADTIWNSSLHDAFISAIRNNLNHDSDRSSCAFIVAGFHTGRWTVAKFLERLSASPGFSVDVVEREAQGTGRRPWCVERDNEDEESRRKWVVLITVRWAIA</sequence>
<reference evidence="1 2" key="1">
    <citation type="journal article" date="2016" name="Mol. Biol. Evol.">
        <title>Comparative Genomics of Early-Diverging Mushroom-Forming Fungi Provides Insights into the Origins of Lignocellulose Decay Capabilities.</title>
        <authorList>
            <person name="Nagy L.G."/>
            <person name="Riley R."/>
            <person name="Tritt A."/>
            <person name="Adam C."/>
            <person name="Daum C."/>
            <person name="Floudas D."/>
            <person name="Sun H."/>
            <person name="Yadav J.S."/>
            <person name="Pangilinan J."/>
            <person name="Larsson K.H."/>
            <person name="Matsuura K."/>
            <person name="Barry K."/>
            <person name="Labutti K."/>
            <person name="Kuo R."/>
            <person name="Ohm R.A."/>
            <person name="Bhattacharya S.S."/>
            <person name="Shirouzu T."/>
            <person name="Yoshinaga Y."/>
            <person name="Martin F.M."/>
            <person name="Grigoriev I.V."/>
            <person name="Hibbett D.S."/>
        </authorList>
    </citation>
    <scope>NUCLEOTIDE SEQUENCE [LARGE SCALE GENOMIC DNA]</scope>
    <source>
        <strain evidence="1 2">HHB9708</strain>
    </source>
</reference>
<dbReference type="CDD" id="cd02440">
    <property type="entry name" value="AdoMet_MTases"/>
    <property type="match status" value="1"/>
</dbReference>
<dbReference type="GO" id="GO:0008757">
    <property type="term" value="F:S-adenosylmethionine-dependent methyltransferase activity"/>
    <property type="evidence" value="ECO:0007669"/>
    <property type="project" value="UniProtKB-ARBA"/>
</dbReference>
<proteinExistence type="predicted"/>
<dbReference type="Pfam" id="PF10294">
    <property type="entry name" value="Methyltransf_16"/>
    <property type="match status" value="1"/>
</dbReference>
<dbReference type="PANTHER" id="PTHR14614:SF130">
    <property type="entry name" value="PROTEIN-LYSINE N-METHYLTRANSFERASE EEF2KMT"/>
    <property type="match status" value="1"/>
</dbReference>
<accession>A0A164W4P8</accession>
<dbReference type="SUPFAM" id="SSF53335">
    <property type="entry name" value="S-adenosyl-L-methionine-dependent methyltransferases"/>
    <property type="match status" value="1"/>
</dbReference>
<dbReference type="Proteomes" id="UP000076722">
    <property type="component" value="Unassembled WGS sequence"/>
</dbReference>
<dbReference type="InterPro" id="IPR019410">
    <property type="entry name" value="Methyltransf_16"/>
</dbReference>
<dbReference type="PANTHER" id="PTHR14614">
    <property type="entry name" value="HEPATOCELLULAR CARCINOMA-ASSOCIATED ANTIGEN"/>
    <property type="match status" value="1"/>
</dbReference>
<dbReference type="EMBL" id="KV419403">
    <property type="protein sequence ID" value="KZS94734.1"/>
    <property type="molecule type" value="Genomic_DNA"/>
</dbReference>